<evidence type="ECO:0008006" key="4">
    <source>
        <dbReference type="Google" id="ProtNLM"/>
    </source>
</evidence>
<dbReference type="EMBL" id="JAADYS010000271">
    <property type="protein sequence ID" value="KAF4470936.1"/>
    <property type="molecule type" value="Genomic_DNA"/>
</dbReference>
<evidence type="ECO:0000313" key="3">
    <source>
        <dbReference type="Proteomes" id="UP000554235"/>
    </source>
</evidence>
<evidence type="ECO:0000313" key="2">
    <source>
        <dbReference type="EMBL" id="KAF4470936.1"/>
    </source>
</evidence>
<gene>
    <name evidence="2" type="ORF">FALBO_2151</name>
</gene>
<keyword evidence="1" id="KW-0732">Signal</keyword>
<feature type="chain" id="PRO_5034491280" description="Small secreted protein" evidence="1">
    <location>
        <begin position="18"/>
        <end position="94"/>
    </location>
</feature>
<sequence length="94" mass="9717">MKFSAQIALVAATLAQAATVNVCKGQGKTECIPIDAPAFICTNLVSADGRPFISGYTDGAVCDIYSSSGCGGTGNTVDGEGWSRFPFNVWSVEC</sequence>
<accession>A0A8H4LKM3</accession>
<dbReference type="AlphaFoldDB" id="A0A8H4LKM3"/>
<comment type="caution">
    <text evidence="2">The sequence shown here is derived from an EMBL/GenBank/DDBJ whole genome shotgun (WGS) entry which is preliminary data.</text>
</comment>
<protein>
    <recommendedName>
        <fullName evidence="4">Small secreted protein</fullName>
    </recommendedName>
</protein>
<reference evidence="2 3" key="1">
    <citation type="submission" date="2020-01" db="EMBL/GenBank/DDBJ databases">
        <title>Identification and distribution of gene clusters putatively required for synthesis of sphingolipid metabolism inhibitors in phylogenetically diverse species of the filamentous fungus Fusarium.</title>
        <authorList>
            <person name="Kim H.-S."/>
            <person name="Busman M."/>
            <person name="Brown D.W."/>
            <person name="Divon H."/>
            <person name="Uhlig S."/>
            <person name="Proctor R.H."/>
        </authorList>
    </citation>
    <scope>NUCLEOTIDE SEQUENCE [LARGE SCALE GENOMIC DNA]</scope>
    <source>
        <strain evidence="2 3">NRRL 20459</strain>
    </source>
</reference>
<feature type="signal peptide" evidence="1">
    <location>
        <begin position="1"/>
        <end position="17"/>
    </location>
</feature>
<dbReference type="Proteomes" id="UP000554235">
    <property type="component" value="Unassembled WGS sequence"/>
</dbReference>
<evidence type="ECO:0000256" key="1">
    <source>
        <dbReference type="SAM" id="SignalP"/>
    </source>
</evidence>
<dbReference type="OrthoDB" id="5135415at2759"/>
<proteinExistence type="predicted"/>
<name>A0A8H4LKM3_9HYPO</name>
<organism evidence="2 3">
    <name type="scientific">Fusarium albosuccineum</name>
    <dbReference type="NCBI Taxonomy" id="1237068"/>
    <lineage>
        <taxon>Eukaryota</taxon>
        <taxon>Fungi</taxon>
        <taxon>Dikarya</taxon>
        <taxon>Ascomycota</taxon>
        <taxon>Pezizomycotina</taxon>
        <taxon>Sordariomycetes</taxon>
        <taxon>Hypocreomycetidae</taxon>
        <taxon>Hypocreales</taxon>
        <taxon>Nectriaceae</taxon>
        <taxon>Fusarium</taxon>
        <taxon>Fusarium decemcellulare species complex</taxon>
    </lineage>
</organism>
<keyword evidence="3" id="KW-1185">Reference proteome</keyword>